<dbReference type="InterPro" id="IPR050154">
    <property type="entry name" value="UbiB_kinase"/>
</dbReference>
<evidence type="ECO:0000313" key="4">
    <source>
        <dbReference type="EMBL" id="PNR53278.1"/>
    </source>
</evidence>
<evidence type="ECO:0000313" key="5">
    <source>
        <dbReference type="EnsemblPlants" id="Pp3c6_29720V3.1"/>
    </source>
</evidence>
<feature type="compositionally biased region" description="Basic and acidic residues" evidence="2">
    <location>
        <begin position="100"/>
        <end position="109"/>
    </location>
</feature>
<reference evidence="4 6" key="1">
    <citation type="journal article" date="2008" name="Science">
        <title>The Physcomitrella genome reveals evolutionary insights into the conquest of land by plants.</title>
        <authorList>
            <person name="Rensing S."/>
            <person name="Lang D."/>
            <person name="Zimmer A."/>
            <person name="Terry A."/>
            <person name="Salamov A."/>
            <person name="Shapiro H."/>
            <person name="Nishiyama T."/>
            <person name="Perroud P.-F."/>
            <person name="Lindquist E."/>
            <person name="Kamisugi Y."/>
            <person name="Tanahashi T."/>
            <person name="Sakakibara K."/>
            <person name="Fujita T."/>
            <person name="Oishi K."/>
            <person name="Shin-I T."/>
            <person name="Kuroki Y."/>
            <person name="Toyoda A."/>
            <person name="Suzuki Y."/>
            <person name="Hashimoto A."/>
            <person name="Yamaguchi K."/>
            <person name="Sugano A."/>
            <person name="Kohara Y."/>
            <person name="Fujiyama A."/>
            <person name="Anterola A."/>
            <person name="Aoki S."/>
            <person name="Ashton N."/>
            <person name="Barbazuk W.B."/>
            <person name="Barker E."/>
            <person name="Bennetzen J."/>
            <person name="Bezanilla M."/>
            <person name="Blankenship R."/>
            <person name="Cho S.H."/>
            <person name="Dutcher S."/>
            <person name="Estelle M."/>
            <person name="Fawcett J.A."/>
            <person name="Gundlach H."/>
            <person name="Hanada K."/>
            <person name="Heyl A."/>
            <person name="Hicks K.A."/>
            <person name="Hugh J."/>
            <person name="Lohr M."/>
            <person name="Mayer K."/>
            <person name="Melkozernov A."/>
            <person name="Murata T."/>
            <person name="Nelson D."/>
            <person name="Pils B."/>
            <person name="Prigge M."/>
            <person name="Reiss B."/>
            <person name="Renner T."/>
            <person name="Rombauts S."/>
            <person name="Rushton P."/>
            <person name="Sanderfoot A."/>
            <person name="Schween G."/>
            <person name="Shiu S.-H."/>
            <person name="Stueber K."/>
            <person name="Theodoulou F.L."/>
            <person name="Tu H."/>
            <person name="Van de Peer Y."/>
            <person name="Verrier P.J."/>
            <person name="Waters E."/>
            <person name="Wood A."/>
            <person name="Yang L."/>
            <person name="Cove D."/>
            <person name="Cuming A."/>
            <person name="Hasebe M."/>
            <person name="Lucas S."/>
            <person name="Mishler D.B."/>
            <person name="Reski R."/>
            <person name="Grigoriev I."/>
            <person name="Quatrano R.S."/>
            <person name="Boore J.L."/>
        </authorList>
    </citation>
    <scope>NUCLEOTIDE SEQUENCE [LARGE SCALE GENOMIC DNA]</scope>
    <source>
        <strain evidence="5 6">cv. Gransden 2004</strain>
    </source>
</reference>
<evidence type="ECO:0000256" key="1">
    <source>
        <dbReference type="ARBA" id="ARBA00009670"/>
    </source>
</evidence>
<dbReference type="Gramene" id="Pp3c6_29720V3.2">
    <property type="protein sequence ID" value="Pp3c6_29720V3.2"/>
    <property type="gene ID" value="Pp3c6_29720"/>
</dbReference>
<sequence>MDGSTCLAIVSSPRYRMLQSHDNAVQSKAISSDRVLSGCHSRVRNRSSGRDIFGANSPVEKTRKLSFNVEPNMINRNHSLLKYVRISATVTPIRPLKATKQKETGDRRSSTRPVSQVLGESQNEFRKVGKSSPGKLDDWSKGWPGGEKALKGWVEMLELKPSVAREFAQSYDPDRLADMMAEQPGRVRARAFSIMKNLGLFAANVLLDKQLGVQNSQRRLQRARELRQILCHLGPSFVKVGQSLSVRPDICPQEYLDEFSGLQDRIPSFPTPIAFALIKEELGVPLEDVFTEISLEPVAAASLGQVYKARLRSTGELVAVKVQRPGIGDSIALDMFLVRKAAAWADANTEISRSTRLVDIVDEFASRLFAELDYIKEGRNAEHFDSLYGSLPRIRVPKIHWEFTSRRVLTMEWIEGVKLTDERGLRGYGMKAVDFVDLGVDCTMRQLLEHGYFHADPHPGNILATRAGELVYLDFGMMSEAPLSARYGIMAHVVHLVNREYGAMARDYYTLGFLDSSVDVAPLVPELANFFDDVLNKSVSEFNLKSVIDGLAEVLYQFPFKVPAYYALIARSLTVLEGIAMRSDPSYRLIARAYPYIAKRLLTDEAEELRGALEEFLIQNGSFRWARLEDLIKEGRKVGGIREEQLWSFLHWLVSEQKAYGVRGALVNDLIPIIEAVGINATRSAAASIAGIMRISREEAEALVDRAIPLKLSERQALQRALLLQGIGDTAASSSAKSEIPTQREPEQQRGQAPWDIPVDFFNSVQEGVDGVRKQIDRTREQFDRTVPELQRLFNSPNLAGMANEIGRGLLTRLSARALKVVLREDTKEDQ</sequence>
<dbReference type="GO" id="GO:0005524">
    <property type="term" value="F:ATP binding"/>
    <property type="evidence" value="ECO:0007669"/>
    <property type="project" value="InterPro"/>
</dbReference>
<dbReference type="OrthoDB" id="427480at2759"/>
<feature type="region of interest" description="Disordered" evidence="2">
    <location>
        <begin position="96"/>
        <end position="117"/>
    </location>
</feature>
<dbReference type="GeneID" id="112283478"/>
<dbReference type="PROSITE" id="PS50011">
    <property type="entry name" value="PROTEIN_KINASE_DOM"/>
    <property type="match status" value="1"/>
</dbReference>
<evidence type="ECO:0000313" key="6">
    <source>
        <dbReference type="Proteomes" id="UP000006727"/>
    </source>
</evidence>
<dbReference type="KEGG" id="ppp:112283478"/>
<comment type="similarity">
    <text evidence="1">Belongs to the protein kinase superfamily. ADCK protein kinase family.</text>
</comment>
<dbReference type="SUPFAM" id="SSF56112">
    <property type="entry name" value="Protein kinase-like (PK-like)"/>
    <property type="match status" value="1"/>
</dbReference>
<dbReference type="AlphaFoldDB" id="A0A2K1KHM5"/>
<evidence type="ECO:0000256" key="2">
    <source>
        <dbReference type="SAM" id="MobiDB-lite"/>
    </source>
</evidence>
<dbReference type="PANTHER" id="PTHR10566">
    <property type="entry name" value="CHAPERONE-ACTIVITY OF BC1 COMPLEX CABC1 -RELATED"/>
    <property type="match status" value="1"/>
</dbReference>
<protein>
    <recommendedName>
        <fullName evidence="3">Protein kinase domain-containing protein</fullName>
    </recommendedName>
</protein>
<reference evidence="5" key="3">
    <citation type="submission" date="2020-12" db="UniProtKB">
        <authorList>
            <consortium name="EnsemblPlants"/>
        </authorList>
    </citation>
    <scope>IDENTIFICATION</scope>
</reference>
<dbReference type="RefSeq" id="XP_024377937.1">
    <property type="nucleotide sequence ID" value="XM_024522169.2"/>
</dbReference>
<dbReference type="Gene3D" id="1.10.510.10">
    <property type="entry name" value="Transferase(Phosphotransferase) domain 1"/>
    <property type="match status" value="1"/>
</dbReference>
<name>A0A2K1KHM5_PHYPA</name>
<dbReference type="PaxDb" id="3218-PP1S117_186V6.1"/>
<dbReference type="InterPro" id="IPR000719">
    <property type="entry name" value="Prot_kinase_dom"/>
</dbReference>
<organism evidence="4">
    <name type="scientific">Physcomitrium patens</name>
    <name type="common">Spreading-leaved earth moss</name>
    <name type="synonym">Physcomitrella patens</name>
    <dbReference type="NCBI Taxonomy" id="3218"/>
    <lineage>
        <taxon>Eukaryota</taxon>
        <taxon>Viridiplantae</taxon>
        <taxon>Streptophyta</taxon>
        <taxon>Embryophyta</taxon>
        <taxon>Bryophyta</taxon>
        <taxon>Bryophytina</taxon>
        <taxon>Bryopsida</taxon>
        <taxon>Funariidae</taxon>
        <taxon>Funariales</taxon>
        <taxon>Funariaceae</taxon>
        <taxon>Physcomitrium</taxon>
    </lineage>
</organism>
<dbReference type="PANTHER" id="PTHR10566:SF128">
    <property type="entry name" value="UBIB DOMAIN CONTAINING KINASE"/>
    <property type="match status" value="1"/>
</dbReference>
<dbReference type="EnsemblPlants" id="Pp3c6_29720V3.1">
    <property type="protein sequence ID" value="Pp3c6_29720V3.1"/>
    <property type="gene ID" value="Pp3c6_29720"/>
</dbReference>
<keyword evidence="6" id="KW-1185">Reference proteome</keyword>
<reference evidence="4 6" key="2">
    <citation type="journal article" date="2018" name="Plant J.">
        <title>The Physcomitrella patens chromosome-scale assembly reveals moss genome structure and evolution.</title>
        <authorList>
            <person name="Lang D."/>
            <person name="Ullrich K.K."/>
            <person name="Murat F."/>
            <person name="Fuchs J."/>
            <person name="Jenkins J."/>
            <person name="Haas F.B."/>
            <person name="Piednoel M."/>
            <person name="Gundlach H."/>
            <person name="Van Bel M."/>
            <person name="Meyberg R."/>
            <person name="Vives C."/>
            <person name="Morata J."/>
            <person name="Symeonidi A."/>
            <person name="Hiss M."/>
            <person name="Muchero W."/>
            <person name="Kamisugi Y."/>
            <person name="Saleh O."/>
            <person name="Blanc G."/>
            <person name="Decker E.L."/>
            <person name="van Gessel N."/>
            <person name="Grimwood J."/>
            <person name="Hayes R.D."/>
            <person name="Graham S.W."/>
            <person name="Gunter L.E."/>
            <person name="McDaniel S.F."/>
            <person name="Hoernstein S.N.W."/>
            <person name="Larsson A."/>
            <person name="Li F.W."/>
            <person name="Perroud P.F."/>
            <person name="Phillips J."/>
            <person name="Ranjan P."/>
            <person name="Rokshar D.S."/>
            <person name="Rothfels C.J."/>
            <person name="Schneider L."/>
            <person name="Shu S."/>
            <person name="Stevenson D.W."/>
            <person name="Thummler F."/>
            <person name="Tillich M."/>
            <person name="Villarreal Aguilar J.C."/>
            <person name="Widiez T."/>
            <person name="Wong G.K."/>
            <person name="Wymore A."/>
            <person name="Zhang Y."/>
            <person name="Zimmer A.D."/>
            <person name="Quatrano R.S."/>
            <person name="Mayer K.F.X."/>
            <person name="Goodstein D."/>
            <person name="Casacuberta J.M."/>
            <person name="Vandepoele K."/>
            <person name="Reski R."/>
            <person name="Cuming A.C."/>
            <person name="Tuskan G.A."/>
            <person name="Maumus F."/>
            <person name="Salse J."/>
            <person name="Schmutz J."/>
            <person name="Rensing S.A."/>
        </authorList>
    </citation>
    <scope>NUCLEOTIDE SEQUENCE [LARGE SCALE GENOMIC DNA]</scope>
    <source>
        <strain evidence="5 6">cv. Gransden 2004</strain>
    </source>
</reference>
<dbReference type="InterPro" id="IPR011009">
    <property type="entry name" value="Kinase-like_dom_sf"/>
</dbReference>
<dbReference type="GO" id="GO:0004672">
    <property type="term" value="F:protein kinase activity"/>
    <property type="evidence" value="ECO:0000318"/>
    <property type="project" value="GO_Central"/>
</dbReference>
<feature type="domain" description="Protein kinase" evidence="3">
    <location>
        <begin position="292"/>
        <end position="617"/>
    </location>
</feature>
<dbReference type="Proteomes" id="UP000006727">
    <property type="component" value="Chromosome 6"/>
</dbReference>
<dbReference type="EMBL" id="ABEU02000006">
    <property type="protein sequence ID" value="PNR53278.1"/>
    <property type="molecule type" value="Genomic_DNA"/>
</dbReference>
<accession>A0A2K1KHM5</accession>
<dbReference type="Pfam" id="PF03109">
    <property type="entry name" value="ABC1"/>
    <property type="match status" value="1"/>
</dbReference>
<feature type="region of interest" description="Disordered" evidence="2">
    <location>
        <begin position="122"/>
        <end position="141"/>
    </location>
</feature>
<dbReference type="InterPro" id="IPR004147">
    <property type="entry name" value="ABC1_dom"/>
</dbReference>
<feature type="region of interest" description="Disordered" evidence="2">
    <location>
        <begin position="734"/>
        <end position="753"/>
    </location>
</feature>
<dbReference type="STRING" id="3218.A0A2K1KHM5"/>
<dbReference type="CDD" id="cd05121">
    <property type="entry name" value="ABC1_ADCK3-like"/>
    <property type="match status" value="1"/>
</dbReference>
<dbReference type="Gramene" id="Pp3c6_29720V3.1">
    <property type="protein sequence ID" value="Pp3c6_29720V3.1"/>
    <property type="gene ID" value="Pp3c6_29720"/>
</dbReference>
<gene>
    <name evidence="5" type="primary">LOC112283478</name>
    <name evidence="4" type="ORF">PHYPA_009654</name>
</gene>
<proteinExistence type="inferred from homology"/>
<evidence type="ECO:0000259" key="3">
    <source>
        <dbReference type="PROSITE" id="PS50011"/>
    </source>
</evidence>
<dbReference type="EnsemblPlants" id="Pp3c6_29720V3.2">
    <property type="protein sequence ID" value="Pp3c6_29720V3.2"/>
    <property type="gene ID" value="Pp3c6_29720"/>
</dbReference>